<dbReference type="GO" id="GO:0022857">
    <property type="term" value="F:transmembrane transporter activity"/>
    <property type="evidence" value="ECO:0007669"/>
    <property type="project" value="InterPro"/>
</dbReference>
<reference evidence="9" key="1">
    <citation type="submission" date="2019-09" db="EMBL/GenBank/DDBJ databases">
        <title>Characterisation of the sponge microbiome using genome-centric metagenomics.</title>
        <authorList>
            <person name="Engelberts J.P."/>
            <person name="Robbins S.J."/>
            <person name="De Goeij J.M."/>
            <person name="Aranda M."/>
            <person name="Bell S.C."/>
            <person name="Webster N.S."/>
        </authorList>
    </citation>
    <scope>NUCLEOTIDE SEQUENCE</scope>
    <source>
        <strain evidence="9">SB0661_bin_32</strain>
    </source>
</reference>
<evidence type="ECO:0000313" key="9">
    <source>
        <dbReference type="EMBL" id="MYC97429.1"/>
    </source>
</evidence>
<comment type="similarity">
    <text evidence="2">Belongs to the binding-protein-dependent transport system permease family. FecCD subfamily.</text>
</comment>
<dbReference type="AlphaFoldDB" id="A0A6B1DCU7"/>
<dbReference type="CDD" id="cd06550">
    <property type="entry name" value="TM_ABC_iron-siderophores_like"/>
    <property type="match status" value="1"/>
</dbReference>
<keyword evidence="7 8" id="KW-0472">Membrane</keyword>
<dbReference type="EMBL" id="VXMH01000117">
    <property type="protein sequence ID" value="MYC97429.1"/>
    <property type="molecule type" value="Genomic_DNA"/>
</dbReference>
<feature type="transmembrane region" description="Helical" evidence="8">
    <location>
        <begin position="74"/>
        <end position="91"/>
    </location>
</feature>
<dbReference type="PANTHER" id="PTHR30472:SF1">
    <property type="entry name" value="FE(3+) DICITRATE TRANSPORT SYSTEM PERMEASE PROTEIN FECC-RELATED"/>
    <property type="match status" value="1"/>
</dbReference>
<accession>A0A6B1DCU7</accession>
<feature type="transmembrane region" description="Helical" evidence="8">
    <location>
        <begin position="203"/>
        <end position="223"/>
    </location>
</feature>
<dbReference type="PANTHER" id="PTHR30472">
    <property type="entry name" value="FERRIC ENTEROBACTIN TRANSPORT SYSTEM PERMEASE PROTEIN"/>
    <property type="match status" value="1"/>
</dbReference>
<feature type="transmembrane region" description="Helical" evidence="8">
    <location>
        <begin position="250"/>
        <end position="276"/>
    </location>
</feature>
<feature type="transmembrane region" description="Helical" evidence="8">
    <location>
        <begin position="288"/>
        <end position="306"/>
    </location>
</feature>
<gene>
    <name evidence="9" type="ORF">F4X14_20950</name>
</gene>
<dbReference type="GO" id="GO:0033214">
    <property type="term" value="P:siderophore-iron import into cell"/>
    <property type="evidence" value="ECO:0007669"/>
    <property type="project" value="TreeGrafter"/>
</dbReference>
<proteinExistence type="inferred from homology"/>
<feature type="transmembrane region" description="Helical" evidence="8">
    <location>
        <begin position="130"/>
        <end position="149"/>
    </location>
</feature>
<evidence type="ECO:0000256" key="2">
    <source>
        <dbReference type="ARBA" id="ARBA00007935"/>
    </source>
</evidence>
<name>A0A6B1DCU7_9CHLR</name>
<dbReference type="Pfam" id="PF01032">
    <property type="entry name" value="FecCD"/>
    <property type="match status" value="1"/>
</dbReference>
<feature type="transmembrane region" description="Helical" evidence="8">
    <location>
        <begin position="161"/>
        <end position="183"/>
    </location>
</feature>
<evidence type="ECO:0000256" key="8">
    <source>
        <dbReference type="SAM" id="Phobius"/>
    </source>
</evidence>
<evidence type="ECO:0000256" key="6">
    <source>
        <dbReference type="ARBA" id="ARBA00022989"/>
    </source>
</evidence>
<dbReference type="InterPro" id="IPR037294">
    <property type="entry name" value="ABC_BtuC-like"/>
</dbReference>
<evidence type="ECO:0000256" key="4">
    <source>
        <dbReference type="ARBA" id="ARBA00022475"/>
    </source>
</evidence>
<dbReference type="SUPFAM" id="SSF81345">
    <property type="entry name" value="ABC transporter involved in vitamin B12 uptake, BtuC"/>
    <property type="match status" value="1"/>
</dbReference>
<dbReference type="Gene3D" id="1.10.3470.10">
    <property type="entry name" value="ABC transporter involved in vitamin B12 uptake, BtuC"/>
    <property type="match status" value="1"/>
</dbReference>
<dbReference type="GO" id="GO:0005886">
    <property type="term" value="C:plasma membrane"/>
    <property type="evidence" value="ECO:0007669"/>
    <property type="project" value="UniProtKB-SubCell"/>
</dbReference>
<feature type="transmembrane region" description="Helical" evidence="8">
    <location>
        <begin position="318"/>
        <end position="341"/>
    </location>
</feature>
<keyword evidence="6 8" id="KW-1133">Transmembrane helix</keyword>
<keyword evidence="4" id="KW-1003">Cell membrane</keyword>
<evidence type="ECO:0000256" key="3">
    <source>
        <dbReference type="ARBA" id="ARBA00022448"/>
    </source>
</evidence>
<feature type="transmembrane region" description="Helical" evidence="8">
    <location>
        <begin position="20"/>
        <end position="41"/>
    </location>
</feature>
<dbReference type="FunFam" id="1.10.3470.10:FF:000001">
    <property type="entry name" value="Vitamin B12 ABC transporter permease BtuC"/>
    <property type="match status" value="1"/>
</dbReference>
<evidence type="ECO:0000256" key="7">
    <source>
        <dbReference type="ARBA" id="ARBA00023136"/>
    </source>
</evidence>
<keyword evidence="3" id="KW-0813">Transport</keyword>
<comment type="subcellular location">
    <subcellularLocation>
        <location evidence="1">Cell membrane</location>
        <topology evidence="1">Multi-pass membrane protein</topology>
    </subcellularLocation>
</comment>
<dbReference type="InterPro" id="IPR000522">
    <property type="entry name" value="ABC_transptr_permease_BtuC"/>
</dbReference>
<evidence type="ECO:0000256" key="1">
    <source>
        <dbReference type="ARBA" id="ARBA00004651"/>
    </source>
</evidence>
<evidence type="ECO:0000256" key="5">
    <source>
        <dbReference type="ARBA" id="ARBA00022692"/>
    </source>
</evidence>
<sequence>MAVNESQLQPRWAAGRYLNVGGPAIALVALAVCAIASMSYAETRIPFSTVLDSFLNQDDSFQQTVVRTVRLPRTLVALSVGAALGASGALMQGVTRNPLASPGILAVNAGAALAVILAALYLGVEGVSAFAWFAFAGGGTAAFVVYYLASMGAGGATPVKLALTGTAFSLFLGSFSAALLIANNRTLDEVRFWLVGDVIGRDMSLYLQTTPYFGAAFAGALLLSRQVTTLSLGDDVASGLGQNIRRIRMLAALAAVGLAGTAVALSGPIGFVGLVVPNSVRLITGANYRLVIPYSAGGGAILLLSADLVSRALVREGLIFGHVPVGLLTPIVGVPVFIYFARRMAR</sequence>
<comment type="caution">
    <text evidence="9">The sequence shown here is derived from an EMBL/GenBank/DDBJ whole genome shotgun (WGS) entry which is preliminary data.</text>
</comment>
<protein>
    <submittedName>
        <fullName evidence="9">Iron ABC transporter permease</fullName>
    </submittedName>
</protein>
<keyword evidence="5 8" id="KW-0812">Transmembrane</keyword>
<feature type="transmembrane region" description="Helical" evidence="8">
    <location>
        <begin position="103"/>
        <end position="124"/>
    </location>
</feature>
<organism evidence="9">
    <name type="scientific">Caldilineaceae bacterium SB0661_bin_32</name>
    <dbReference type="NCBI Taxonomy" id="2605255"/>
    <lineage>
        <taxon>Bacteria</taxon>
        <taxon>Bacillati</taxon>
        <taxon>Chloroflexota</taxon>
        <taxon>Caldilineae</taxon>
        <taxon>Caldilineales</taxon>
        <taxon>Caldilineaceae</taxon>
    </lineage>
</organism>